<feature type="compositionally biased region" description="Low complexity" evidence="2">
    <location>
        <begin position="146"/>
        <end position="161"/>
    </location>
</feature>
<keyword evidence="3" id="KW-0812">Transmembrane</keyword>
<evidence type="ECO:0000313" key="6">
    <source>
        <dbReference type="Proteomes" id="UP000283255"/>
    </source>
</evidence>
<evidence type="ECO:0000256" key="4">
    <source>
        <dbReference type="SAM" id="SignalP"/>
    </source>
</evidence>
<dbReference type="OrthoDB" id="5298707at2"/>
<feature type="coiled-coil region" evidence="1">
    <location>
        <begin position="218"/>
        <end position="292"/>
    </location>
</feature>
<sequence>MGRYFSRAVVALPLVLATGSIIAEEDVFKDAPGFYVELTGPEGETKSQVTTVKPKIVSSRKAGTYGPLKSSDTLWSISNRVRPNKSVSVYQTMTAIFNKNPHAFVNNDINRLVAGAVLAIPTESEIRGVNSQSAQSDFVAKSTQNKTTAPATKPAATPAPSVEAAKPAEVAKPAAKPVVVTPEPEAVAQATPAPVENVDQGTEAETVAAIPEAAEKEINELKTQLDDSNSQLMQVTESNQRLKTKIESLTQDISGLKTKLEEDAKVQAEIKAMLAQQMAEKEAQQAAEAEKEASLLHTIGSSWLYLLGVILFPVLLVVLIFTFWLRARTKQELDEQEKEMAESTSTLMEEENSEFDDLLTSDVADQDATASEDDLSTDGLNNADLESADDLDLLQEIDLDGETSDELDLESPTNDLFEDQPSNDVEEVTDFSFDPEPAAEADDANSLELDIEDELVAEQATIEPEIDFSGDFEPELSEPVAETATEVALESEVTPEPEVEASPDADLAADWEKELSESADDEISFESDLSLDNEVDLEQELGLEDEVDITGLEGLDLDQPVSVEDALAAMDAEAAPESSAQDTNEEELLAFDAADSIEPEASESNDLAFSLEDELQDPSAEIAAESEAEISLELDTDDNELELETLEPAAAESTDETVLDFSNELSLEDELSLEPTEQKADEVSIDAELDLSDELALEPEASIEPELALEPELSLEPELVEPAVEATPEVAEPVAEEVVVEEPIIEEPVAEQAEAATNTPSDNKILSELDLSNIEFEEADESIFDLEADEDTLIQDDEMIVELDEVEDLLAETPAPAQQPVQAAAPVSAEPMEFNSPEPAADELAMDFDFSEAEVKPEPVAAEPEVKVDAPVADTNELEWDFAEVESIDAVKDESAADVEAADMLASQLGEVAFNESAEVPLVDDVEDDFIDINKLLEDSDGGNGDDEPYQAASLDVGLDEFPEILPDSDGIDVDDDEGGIGQKLDLARAYLEIDDKEGAKSILEEIQGLGSVEQISEVEKLLDRLS</sequence>
<evidence type="ECO:0000313" key="5">
    <source>
        <dbReference type="EMBL" id="RJG47699.1"/>
    </source>
</evidence>
<dbReference type="NCBIfam" id="TIGR03504">
    <property type="entry name" value="FimV_Cterm"/>
    <property type="match status" value="1"/>
</dbReference>
<feature type="region of interest" description="Disordered" evidence="2">
    <location>
        <begin position="403"/>
        <end position="445"/>
    </location>
</feature>
<feature type="region of interest" description="Disordered" evidence="2">
    <location>
        <begin position="367"/>
        <end position="387"/>
    </location>
</feature>
<dbReference type="InterPro" id="IPR038440">
    <property type="entry name" value="FimV_C_sf"/>
</dbReference>
<accession>A0A418YET9</accession>
<feature type="region of interest" description="Disordered" evidence="2">
    <location>
        <begin position="566"/>
        <end position="607"/>
    </location>
</feature>
<feature type="compositionally biased region" description="Acidic residues" evidence="2">
    <location>
        <begin position="583"/>
        <end position="603"/>
    </location>
</feature>
<feature type="chain" id="PRO_5019038453" description="Pilus assembly protein FimV" evidence="4">
    <location>
        <begin position="24"/>
        <end position="1027"/>
    </location>
</feature>
<dbReference type="EMBL" id="QZCH01000011">
    <property type="protein sequence ID" value="RJG47699.1"/>
    <property type="molecule type" value="Genomic_DNA"/>
</dbReference>
<dbReference type="RefSeq" id="WP_119910583.1">
    <property type="nucleotide sequence ID" value="NZ_QZCH01000011.1"/>
</dbReference>
<dbReference type="AlphaFoldDB" id="A0A418YET9"/>
<protein>
    <recommendedName>
        <fullName evidence="7">Pilus assembly protein FimV</fullName>
    </recommendedName>
</protein>
<reference evidence="5 6" key="2">
    <citation type="submission" date="2019-01" db="EMBL/GenBank/DDBJ databases">
        <title>Motilimonas pumilus sp. nov., isolated from the gut of sea cucumber (Apostichopus japonicus).</title>
        <authorList>
            <person name="Wang F.-Q."/>
            <person name="Ren L.-H."/>
            <person name="Lin Y.-W."/>
            <person name="Sun G.-H."/>
            <person name="Du Z.-J."/>
            <person name="Zhao J.-X."/>
            <person name="Liu X.-J."/>
            <person name="Liu L.-J."/>
        </authorList>
    </citation>
    <scope>NUCLEOTIDE SEQUENCE [LARGE SCALE GENOMIC DNA]</scope>
    <source>
        <strain evidence="5 6">PLHSC7-2</strain>
    </source>
</reference>
<feature type="compositionally biased region" description="Low complexity" evidence="2">
    <location>
        <begin position="566"/>
        <end position="580"/>
    </location>
</feature>
<keyword evidence="3" id="KW-1133">Transmembrane helix</keyword>
<reference evidence="5 6" key="1">
    <citation type="submission" date="2018-09" db="EMBL/GenBank/DDBJ databases">
        <authorList>
            <person name="Wang F."/>
        </authorList>
    </citation>
    <scope>NUCLEOTIDE SEQUENCE [LARGE SCALE GENOMIC DNA]</scope>
    <source>
        <strain evidence="5 6">PLHSC7-2</strain>
    </source>
</reference>
<evidence type="ECO:0008006" key="7">
    <source>
        <dbReference type="Google" id="ProtNLM"/>
    </source>
</evidence>
<comment type="caution">
    <text evidence="5">The sequence shown here is derived from an EMBL/GenBank/DDBJ whole genome shotgun (WGS) entry which is preliminary data.</text>
</comment>
<keyword evidence="4" id="KW-0732">Signal</keyword>
<feature type="transmembrane region" description="Helical" evidence="3">
    <location>
        <begin position="303"/>
        <end position="325"/>
    </location>
</feature>
<dbReference type="NCBIfam" id="TIGR03505">
    <property type="entry name" value="FimV_core"/>
    <property type="match status" value="1"/>
</dbReference>
<dbReference type="InterPro" id="IPR020012">
    <property type="entry name" value="LysM_FimV"/>
</dbReference>
<feature type="region of interest" description="Disordered" evidence="2">
    <location>
        <begin position="140"/>
        <end position="161"/>
    </location>
</feature>
<dbReference type="Gene3D" id="1.20.58.2200">
    <property type="match status" value="1"/>
</dbReference>
<proteinExistence type="predicted"/>
<keyword evidence="6" id="KW-1185">Reference proteome</keyword>
<gene>
    <name evidence="5" type="ORF">D1Z90_09860</name>
</gene>
<dbReference type="Proteomes" id="UP000283255">
    <property type="component" value="Unassembled WGS sequence"/>
</dbReference>
<evidence type="ECO:0000256" key="2">
    <source>
        <dbReference type="SAM" id="MobiDB-lite"/>
    </source>
</evidence>
<keyword evidence="3" id="KW-0472">Membrane</keyword>
<evidence type="ECO:0000256" key="3">
    <source>
        <dbReference type="SAM" id="Phobius"/>
    </source>
</evidence>
<feature type="region of interest" description="Disordered" evidence="2">
    <location>
        <begin position="813"/>
        <end position="837"/>
    </location>
</feature>
<evidence type="ECO:0000256" key="1">
    <source>
        <dbReference type="SAM" id="Coils"/>
    </source>
</evidence>
<feature type="coiled-coil region" evidence="1">
    <location>
        <begin position="326"/>
        <end position="353"/>
    </location>
</feature>
<feature type="signal peptide" evidence="4">
    <location>
        <begin position="1"/>
        <end position="23"/>
    </location>
</feature>
<keyword evidence="1" id="KW-0175">Coiled coil</keyword>
<name>A0A418YET9_9GAMM</name>
<organism evidence="5 6">
    <name type="scientific">Motilimonas pumila</name>
    <dbReference type="NCBI Taxonomy" id="2303987"/>
    <lineage>
        <taxon>Bacteria</taxon>
        <taxon>Pseudomonadati</taxon>
        <taxon>Pseudomonadota</taxon>
        <taxon>Gammaproteobacteria</taxon>
        <taxon>Alteromonadales</taxon>
        <taxon>Alteromonadales genera incertae sedis</taxon>
        <taxon>Motilimonas</taxon>
    </lineage>
</organism>
<dbReference type="InterPro" id="IPR020011">
    <property type="entry name" value="FimV_C"/>
</dbReference>
<feature type="compositionally biased region" description="Low complexity" evidence="2">
    <location>
        <begin position="813"/>
        <end position="831"/>
    </location>
</feature>